<dbReference type="Pfam" id="PF07883">
    <property type="entry name" value="Cupin_2"/>
    <property type="match status" value="1"/>
</dbReference>
<reference evidence="3" key="1">
    <citation type="journal article" date="2019" name="Int. J. Syst. Evol. Microbiol.">
        <title>The Global Catalogue of Microorganisms (GCM) 10K type strain sequencing project: providing services to taxonomists for standard genome sequencing and annotation.</title>
        <authorList>
            <consortium name="The Broad Institute Genomics Platform"/>
            <consortium name="The Broad Institute Genome Sequencing Center for Infectious Disease"/>
            <person name="Wu L."/>
            <person name="Ma J."/>
        </authorList>
    </citation>
    <scope>NUCLEOTIDE SEQUENCE [LARGE SCALE GENOMIC DNA]</scope>
    <source>
        <strain evidence="3">JCM 17939</strain>
    </source>
</reference>
<feature type="domain" description="Cupin type-2" evidence="1">
    <location>
        <begin position="40"/>
        <end position="88"/>
    </location>
</feature>
<comment type="caution">
    <text evidence="2">The sequence shown here is derived from an EMBL/GenBank/DDBJ whole genome shotgun (WGS) entry which is preliminary data.</text>
</comment>
<dbReference type="Gene3D" id="2.60.120.10">
    <property type="entry name" value="Jelly Rolls"/>
    <property type="match status" value="1"/>
</dbReference>
<accession>A0ABP8UV13</accession>
<keyword evidence="3" id="KW-1185">Reference proteome</keyword>
<evidence type="ECO:0000313" key="3">
    <source>
        <dbReference type="Proteomes" id="UP001501442"/>
    </source>
</evidence>
<dbReference type="SUPFAM" id="SSF51182">
    <property type="entry name" value="RmlC-like cupins"/>
    <property type="match status" value="1"/>
</dbReference>
<dbReference type="InterPro" id="IPR011051">
    <property type="entry name" value="RmlC_Cupin_sf"/>
</dbReference>
<evidence type="ECO:0000313" key="2">
    <source>
        <dbReference type="EMBL" id="GAA4640228.1"/>
    </source>
</evidence>
<organism evidence="2 3">
    <name type="scientific">Actinoallomurus vinaceus</name>
    <dbReference type="NCBI Taxonomy" id="1080074"/>
    <lineage>
        <taxon>Bacteria</taxon>
        <taxon>Bacillati</taxon>
        <taxon>Actinomycetota</taxon>
        <taxon>Actinomycetes</taxon>
        <taxon>Streptosporangiales</taxon>
        <taxon>Thermomonosporaceae</taxon>
        <taxon>Actinoallomurus</taxon>
    </lineage>
</organism>
<evidence type="ECO:0000259" key="1">
    <source>
        <dbReference type="Pfam" id="PF07883"/>
    </source>
</evidence>
<proteinExistence type="predicted"/>
<gene>
    <name evidence="2" type="ORF">GCM10023196_104910</name>
</gene>
<dbReference type="InterPro" id="IPR013096">
    <property type="entry name" value="Cupin_2"/>
</dbReference>
<name>A0ABP8UV13_9ACTN</name>
<sequence length="125" mass="13075">MTLVRHAESRRSETPTGVMTTLASPTLGGARSSIWRTEGNPGVKGPVHTFDVEQIWTFLEGEATIELDGETSTAGPGDTAVLPAHATRQLTAGPQGYTAIVTAPADAHAWTPGDTGNKVTPPWIA</sequence>
<dbReference type="InterPro" id="IPR014710">
    <property type="entry name" value="RmlC-like_jellyroll"/>
</dbReference>
<dbReference type="EMBL" id="BAABHK010000031">
    <property type="protein sequence ID" value="GAA4640228.1"/>
    <property type="molecule type" value="Genomic_DNA"/>
</dbReference>
<protein>
    <submittedName>
        <fullName evidence="2">Cupin domain-containing protein</fullName>
    </submittedName>
</protein>
<dbReference type="Proteomes" id="UP001501442">
    <property type="component" value="Unassembled WGS sequence"/>
</dbReference>